<keyword evidence="2" id="KW-1185">Reference proteome</keyword>
<proteinExistence type="predicted"/>
<dbReference type="Proteomes" id="UP001157418">
    <property type="component" value="Unassembled WGS sequence"/>
</dbReference>
<dbReference type="EMBL" id="CAKMRJ010003334">
    <property type="protein sequence ID" value="CAH1432978.1"/>
    <property type="molecule type" value="Genomic_DNA"/>
</dbReference>
<protein>
    <recommendedName>
        <fullName evidence="3">UBA domain-containing protein</fullName>
    </recommendedName>
</protein>
<comment type="caution">
    <text evidence="1">The sequence shown here is derived from an EMBL/GenBank/DDBJ whole genome shotgun (WGS) entry which is preliminary data.</text>
</comment>
<dbReference type="AlphaFoldDB" id="A0AAU9N7G9"/>
<evidence type="ECO:0000313" key="1">
    <source>
        <dbReference type="EMBL" id="CAH1432978.1"/>
    </source>
</evidence>
<accession>A0AAU9N7G9</accession>
<evidence type="ECO:0000313" key="2">
    <source>
        <dbReference type="Proteomes" id="UP001157418"/>
    </source>
</evidence>
<name>A0AAU9N7G9_9ASTR</name>
<reference evidence="1 2" key="1">
    <citation type="submission" date="2022-01" db="EMBL/GenBank/DDBJ databases">
        <authorList>
            <person name="Xiong W."/>
            <person name="Schranz E."/>
        </authorList>
    </citation>
    <scope>NUCLEOTIDE SEQUENCE [LARGE SCALE GENOMIC DNA]</scope>
</reference>
<gene>
    <name evidence="1" type="ORF">LVIROSA_LOCUS19595</name>
</gene>
<organism evidence="1 2">
    <name type="scientific">Lactuca virosa</name>
    <dbReference type="NCBI Taxonomy" id="75947"/>
    <lineage>
        <taxon>Eukaryota</taxon>
        <taxon>Viridiplantae</taxon>
        <taxon>Streptophyta</taxon>
        <taxon>Embryophyta</taxon>
        <taxon>Tracheophyta</taxon>
        <taxon>Spermatophyta</taxon>
        <taxon>Magnoliopsida</taxon>
        <taxon>eudicotyledons</taxon>
        <taxon>Gunneridae</taxon>
        <taxon>Pentapetalae</taxon>
        <taxon>asterids</taxon>
        <taxon>campanulids</taxon>
        <taxon>Asterales</taxon>
        <taxon>Asteraceae</taxon>
        <taxon>Cichorioideae</taxon>
        <taxon>Cichorieae</taxon>
        <taxon>Lactucinae</taxon>
        <taxon>Lactuca</taxon>
    </lineage>
</organism>
<evidence type="ECO:0008006" key="3">
    <source>
        <dbReference type="Google" id="ProtNLM"/>
    </source>
</evidence>
<sequence length="94" mass="10315">MPTPPHPYTTNLPLHSTPIDLRLLHLTLTLPRPIIDHPSRSKAINKFVDKGYTDDEITKKLDEGCSNLDVALASEDVGGATAVMMHSDLNSEPQ</sequence>